<sequence>MQYLPYQLSGTLNLKIQNRENNVFNELIDLSKLSLKSYNYDVESRLFTVKATKACYWSKNKQYLLTGEEIDYNYISVSVIYCTYNKVVVTIDISLPNESEFSILEINENEKIHFVIN</sequence>
<dbReference type="EMBL" id="PYMM01000001">
    <property type="protein sequence ID" value="PSU18602.1"/>
    <property type="molecule type" value="Genomic_DNA"/>
</dbReference>
<name>A0ABD6X752_PHODM</name>
<protein>
    <submittedName>
        <fullName evidence="1">Uncharacterized protein</fullName>
    </submittedName>
</protein>
<proteinExistence type="predicted"/>
<evidence type="ECO:0000313" key="1">
    <source>
        <dbReference type="EMBL" id="PSU18602.1"/>
    </source>
</evidence>
<dbReference type="RefSeq" id="WP_065170621.1">
    <property type="nucleotide sequence ID" value="NZ_CP074085.1"/>
</dbReference>
<evidence type="ECO:0000313" key="2">
    <source>
        <dbReference type="Proteomes" id="UP000241404"/>
    </source>
</evidence>
<organism evidence="1 2">
    <name type="scientific">Photobacterium damselae</name>
    <dbReference type="NCBI Taxonomy" id="38293"/>
    <lineage>
        <taxon>Bacteria</taxon>
        <taxon>Pseudomonadati</taxon>
        <taxon>Pseudomonadota</taxon>
        <taxon>Gammaproteobacteria</taxon>
        <taxon>Vibrionales</taxon>
        <taxon>Vibrionaceae</taxon>
        <taxon>Photobacterium</taxon>
    </lineage>
</organism>
<reference evidence="1 2" key="1">
    <citation type="submission" date="2018-03" db="EMBL/GenBank/DDBJ databases">
        <title>Whole genome sequencing of Histamine producing bacteria.</title>
        <authorList>
            <person name="Butler K."/>
        </authorList>
    </citation>
    <scope>NUCLEOTIDE SEQUENCE [LARGE SCALE GENOMIC DNA]</scope>
    <source>
        <strain evidence="1 2">BT-6</strain>
    </source>
</reference>
<accession>A0ABD6X752</accession>
<gene>
    <name evidence="1" type="ORF">CTM90_01030</name>
</gene>
<dbReference type="AlphaFoldDB" id="A0ABD6X752"/>
<comment type="caution">
    <text evidence="1">The sequence shown here is derived from an EMBL/GenBank/DDBJ whole genome shotgun (WGS) entry which is preliminary data.</text>
</comment>
<dbReference type="Proteomes" id="UP000241404">
    <property type="component" value="Unassembled WGS sequence"/>
</dbReference>